<dbReference type="InterPro" id="IPR013762">
    <property type="entry name" value="Integrase-like_cat_sf"/>
</dbReference>
<evidence type="ECO:0000313" key="7">
    <source>
        <dbReference type="Proteomes" id="UP000062833"/>
    </source>
</evidence>
<evidence type="ECO:0000256" key="4">
    <source>
        <dbReference type="SAM" id="MobiDB-lite"/>
    </source>
</evidence>
<sequence>MSRQPLPLGAWGTIHTKRTSAKTSLAETRYRDMDGKVRRVEARGPSAAAARRELQQKLANRKTPRFGLVTSTDKIDRLIEIFLVDLEASDRAARTKDKYAYMVKKHISPRIGSIRIGEATSGLVDHFIRSVVEDSGPSTARTCGAVLSWMFKVALRHDAVVVNPVLGVQIPRLRTKKPQALDAAQYQNLRKKLIAWERAPALGRPRSQELHEIADGMVALGVRPGELFSLLWEDLDLEANPPTIFVHTTVIRTTVGGVRIQDHPKTRHGIRQLTVPDFLVKQLRKRRLRQTRSAISNPLGLIYPSSTGTVTDANNVGKVWREASDAIGYGWVTLKTFRKTNATMIARTMGAEAAAYQAGHSKVSMTQEHYIEERRGALDTRAVIDVFKPSRKSKQARPKHDQAQSADGQALQTKETEPLENPPKTAASFRL</sequence>
<feature type="domain" description="Tyr recombinase" evidence="5">
    <location>
        <begin position="176"/>
        <end position="385"/>
    </location>
</feature>
<dbReference type="GO" id="GO:0003677">
    <property type="term" value="F:DNA binding"/>
    <property type="evidence" value="ECO:0007669"/>
    <property type="project" value="UniProtKB-KW"/>
</dbReference>
<reference evidence="7" key="1">
    <citation type="submission" date="2015-09" db="EMBL/GenBank/DDBJ databases">
        <title>Complete genome of Arthrobacter alpinus strain R3.8.</title>
        <authorList>
            <person name="See-Too W.S."/>
            <person name="Chan K.G."/>
        </authorList>
    </citation>
    <scope>NUCLEOTIDE SEQUENCE [LARGE SCALE GENOMIC DNA]</scope>
    <source>
        <strain evidence="7">R3.8</strain>
    </source>
</reference>
<keyword evidence="3" id="KW-0233">DNA recombination</keyword>
<gene>
    <name evidence="6" type="ORF">AOC05_00180</name>
</gene>
<dbReference type="PANTHER" id="PTHR30349:SF41">
    <property type="entry name" value="INTEGRASE_RECOMBINASE PROTEIN MJ0367-RELATED"/>
    <property type="match status" value="1"/>
</dbReference>
<keyword evidence="7" id="KW-1185">Reference proteome</keyword>
<dbReference type="AlphaFoldDB" id="A0A0M4QUE7"/>
<dbReference type="GO" id="GO:0006310">
    <property type="term" value="P:DNA recombination"/>
    <property type="evidence" value="ECO:0007669"/>
    <property type="project" value="UniProtKB-KW"/>
</dbReference>
<accession>A0A0M4QUE7</accession>
<proteinExistence type="inferred from homology"/>
<evidence type="ECO:0000256" key="3">
    <source>
        <dbReference type="ARBA" id="ARBA00023172"/>
    </source>
</evidence>
<dbReference type="Gene3D" id="1.10.150.130">
    <property type="match status" value="1"/>
</dbReference>
<dbReference type="Pfam" id="PF00589">
    <property type="entry name" value="Phage_integrase"/>
    <property type="match status" value="1"/>
</dbReference>
<dbReference type="Gene3D" id="1.10.443.10">
    <property type="entry name" value="Intergrase catalytic core"/>
    <property type="match status" value="1"/>
</dbReference>
<evidence type="ECO:0000259" key="5">
    <source>
        <dbReference type="PROSITE" id="PS51898"/>
    </source>
</evidence>
<feature type="compositionally biased region" description="Polar residues" evidence="4">
    <location>
        <begin position="403"/>
        <end position="413"/>
    </location>
</feature>
<dbReference type="PROSITE" id="PS51898">
    <property type="entry name" value="TYR_RECOMBINASE"/>
    <property type="match status" value="1"/>
</dbReference>
<dbReference type="InterPro" id="IPR011010">
    <property type="entry name" value="DNA_brk_join_enz"/>
</dbReference>
<dbReference type="KEGG" id="aaq:AOC05_00180"/>
<evidence type="ECO:0000313" key="6">
    <source>
        <dbReference type="EMBL" id="ALE91148.1"/>
    </source>
</evidence>
<dbReference type="PATRIC" id="fig|656366.3.peg.33"/>
<dbReference type="OrthoDB" id="4326943at2"/>
<organism evidence="6 7">
    <name type="scientific">Arthrobacter alpinus</name>
    <dbReference type="NCBI Taxonomy" id="656366"/>
    <lineage>
        <taxon>Bacteria</taxon>
        <taxon>Bacillati</taxon>
        <taxon>Actinomycetota</taxon>
        <taxon>Actinomycetes</taxon>
        <taxon>Micrococcales</taxon>
        <taxon>Micrococcaceae</taxon>
        <taxon>Arthrobacter</taxon>
    </lineage>
</organism>
<evidence type="ECO:0000256" key="2">
    <source>
        <dbReference type="ARBA" id="ARBA00023125"/>
    </source>
</evidence>
<dbReference type="PANTHER" id="PTHR30349">
    <property type="entry name" value="PHAGE INTEGRASE-RELATED"/>
    <property type="match status" value="1"/>
</dbReference>
<dbReference type="EMBL" id="CP012677">
    <property type="protein sequence ID" value="ALE91148.1"/>
    <property type="molecule type" value="Genomic_DNA"/>
</dbReference>
<dbReference type="Proteomes" id="UP000062833">
    <property type="component" value="Chromosome"/>
</dbReference>
<comment type="similarity">
    <text evidence="1">Belongs to the 'phage' integrase family.</text>
</comment>
<dbReference type="RefSeq" id="WP_062004614.1">
    <property type="nucleotide sequence ID" value="NZ_CP012677.1"/>
</dbReference>
<name>A0A0M4QUE7_9MICC</name>
<protein>
    <recommendedName>
        <fullName evidence="5">Tyr recombinase domain-containing protein</fullName>
    </recommendedName>
</protein>
<dbReference type="InterPro" id="IPR002104">
    <property type="entry name" value="Integrase_catalytic"/>
</dbReference>
<dbReference type="SUPFAM" id="SSF56349">
    <property type="entry name" value="DNA breaking-rejoining enzymes"/>
    <property type="match status" value="1"/>
</dbReference>
<feature type="region of interest" description="Disordered" evidence="4">
    <location>
        <begin position="388"/>
        <end position="431"/>
    </location>
</feature>
<dbReference type="GO" id="GO:0015074">
    <property type="term" value="P:DNA integration"/>
    <property type="evidence" value="ECO:0007669"/>
    <property type="project" value="InterPro"/>
</dbReference>
<evidence type="ECO:0000256" key="1">
    <source>
        <dbReference type="ARBA" id="ARBA00008857"/>
    </source>
</evidence>
<keyword evidence="2" id="KW-0238">DNA-binding</keyword>
<dbReference type="InterPro" id="IPR050090">
    <property type="entry name" value="Tyrosine_recombinase_XerCD"/>
</dbReference>
<dbReference type="InterPro" id="IPR010998">
    <property type="entry name" value="Integrase_recombinase_N"/>
</dbReference>